<accession>A0A2P5FQI4</accession>
<proteinExistence type="predicted"/>
<name>A0A2P5FQI4_TREOI</name>
<organism evidence="1 2">
    <name type="scientific">Trema orientale</name>
    <name type="common">Charcoal tree</name>
    <name type="synonym">Celtis orientalis</name>
    <dbReference type="NCBI Taxonomy" id="63057"/>
    <lineage>
        <taxon>Eukaryota</taxon>
        <taxon>Viridiplantae</taxon>
        <taxon>Streptophyta</taxon>
        <taxon>Embryophyta</taxon>
        <taxon>Tracheophyta</taxon>
        <taxon>Spermatophyta</taxon>
        <taxon>Magnoliopsida</taxon>
        <taxon>eudicotyledons</taxon>
        <taxon>Gunneridae</taxon>
        <taxon>Pentapetalae</taxon>
        <taxon>rosids</taxon>
        <taxon>fabids</taxon>
        <taxon>Rosales</taxon>
        <taxon>Cannabaceae</taxon>
        <taxon>Trema</taxon>
    </lineage>
</organism>
<comment type="caution">
    <text evidence="1">The sequence shown here is derived from an EMBL/GenBank/DDBJ whole genome shotgun (WGS) entry which is preliminary data.</text>
</comment>
<dbReference type="EMBL" id="JXTC01000015">
    <property type="protein sequence ID" value="POO00055.1"/>
    <property type="molecule type" value="Genomic_DNA"/>
</dbReference>
<feature type="non-terminal residue" evidence="1">
    <location>
        <position position="54"/>
    </location>
</feature>
<dbReference type="InParanoid" id="A0A2P5FQI4"/>
<dbReference type="Proteomes" id="UP000237000">
    <property type="component" value="Unassembled WGS sequence"/>
</dbReference>
<dbReference type="AlphaFoldDB" id="A0A2P5FQI4"/>
<sequence length="54" mass="5742">MAILECGLIVCPVYYSFGSFCNRGMKYPEGASGILSVPRKSLPQLGQSLSTAEA</sequence>
<evidence type="ECO:0000313" key="2">
    <source>
        <dbReference type="Proteomes" id="UP000237000"/>
    </source>
</evidence>
<keyword evidence="2" id="KW-1185">Reference proteome</keyword>
<gene>
    <name evidence="1" type="ORF">TorRG33x02_041820</name>
</gene>
<reference evidence="2" key="1">
    <citation type="submission" date="2016-06" db="EMBL/GenBank/DDBJ databases">
        <title>Parallel loss of symbiosis genes in relatives of nitrogen-fixing non-legume Parasponia.</title>
        <authorList>
            <person name="Van Velzen R."/>
            <person name="Holmer R."/>
            <person name="Bu F."/>
            <person name="Rutten L."/>
            <person name="Van Zeijl A."/>
            <person name="Liu W."/>
            <person name="Santuari L."/>
            <person name="Cao Q."/>
            <person name="Sharma T."/>
            <person name="Shen D."/>
            <person name="Roswanjaya Y."/>
            <person name="Wardhani T."/>
            <person name="Kalhor M.S."/>
            <person name="Jansen J."/>
            <person name="Van den Hoogen J."/>
            <person name="Gungor B."/>
            <person name="Hartog M."/>
            <person name="Hontelez J."/>
            <person name="Verver J."/>
            <person name="Yang W.-C."/>
            <person name="Schijlen E."/>
            <person name="Repin R."/>
            <person name="Schilthuizen M."/>
            <person name="Schranz E."/>
            <person name="Heidstra R."/>
            <person name="Miyata K."/>
            <person name="Fedorova E."/>
            <person name="Kohlen W."/>
            <person name="Bisseling T."/>
            <person name="Smit S."/>
            <person name="Geurts R."/>
        </authorList>
    </citation>
    <scope>NUCLEOTIDE SEQUENCE [LARGE SCALE GENOMIC DNA]</scope>
    <source>
        <strain evidence="2">cv. RG33-2</strain>
    </source>
</reference>
<evidence type="ECO:0000313" key="1">
    <source>
        <dbReference type="EMBL" id="POO00055.1"/>
    </source>
</evidence>
<protein>
    <submittedName>
        <fullName evidence="1">Uncharacterized protein</fullName>
    </submittedName>
</protein>